<organism evidence="4 5">
    <name type="scientific">Diversispora epigaea</name>
    <dbReference type="NCBI Taxonomy" id="1348612"/>
    <lineage>
        <taxon>Eukaryota</taxon>
        <taxon>Fungi</taxon>
        <taxon>Fungi incertae sedis</taxon>
        <taxon>Mucoromycota</taxon>
        <taxon>Glomeromycotina</taxon>
        <taxon>Glomeromycetes</taxon>
        <taxon>Diversisporales</taxon>
        <taxon>Diversisporaceae</taxon>
        <taxon>Diversispora</taxon>
    </lineage>
</organism>
<dbReference type="OrthoDB" id="2333572at2759"/>
<sequence>MSIVSISHSKSQGASQVMLYGTGIKPEDMSNAQIYVSDGISVGTRGMCFSLQSRDSIEDSIETVMGGQWYDANISLPGRLMAMRRLNRPSLMVYGGTIHHMVFSVL</sequence>
<dbReference type="PANTHER" id="PTHR21000">
    <property type="entry name" value="DIHYDROXY-ACID DEHYDRATASE DAD"/>
    <property type="match status" value="1"/>
</dbReference>
<dbReference type="Pfam" id="PF00920">
    <property type="entry name" value="ILVD_EDD_N"/>
    <property type="match status" value="1"/>
</dbReference>
<evidence type="ECO:0000256" key="2">
    <source>
        <dbReference type="ARBA" id="ARBA00023239"/>
    </source>
</evidence>
<evidence type="ECO:0000313" key="5">
    <source>
        <dbReference type="Proteomes" id="UP000266861"/>
    </source>
</evidence>
<dbReference type="PANTHER" id="PTHR21000:SF5">
    <property type="entry name" value="DIHYDROXY-ACID DEHYDRATASE, MITOCHONDRIAL"/>
    <property type="match status" value="1"/>
</dbReference>
<accession>A0A397INH2</accession>
<dbReference type="GO" id="GO:0009082">
    <property type="term" value="P:branched-chain amino acid biosynthetic process"/>
    <property type="evidence" value="ECO:0007669"/>
    <property type="project" value="TreeGrafter"/>
</dbReference>
<dbReference type="AlphaFoldDB" id="A0A397INH2"/>
<gene>
    <name evidence="4" type="ORF">Glove_176g43</name>
</gene>
<comment type="similarity">
    <text evidence="1">Belongs to the IlvD/Edd family.</text>
</comment>
<comment type="caution">
    <text evidence="4">The sequence shown here is derived from an EMBL/GenBank/DDBJ whole genome shotgun (WGS) entry which is preliminary data.</text>
</comment>
<feature type="domain" description="Dihydroxy-acid/6-phosphogluconate dehydratase N-terminal" evidence="3">
    <location>
        <begin position="32"/>
        <end position="100"/>
    </location>
</feature>
<reference evidence="4 5" key="1">
    <citation type="submission" date="2018-08" db="EMBL/GenBank/DDBJ databases">
        <title>Genome and evolution of the arbuscular mycorrhizal fungus Diversispora epigaea (formerly Glomus versiforme) and its bacterial endosymbionts.</title>
        <authorList>
            <person name="Sun X."/>
            <person name="Fei Z."/>
            <person name="Harrison M."/>
        </authorList>
    </citation>
    <scope>NUCLEOTIDE SEQUENCE [LARGE SCALE GENOMIC DNA]</scope>
    <source>
        <strain evidence="4 5">IT104</strain>
    </source>
</reference>
<evidence type="ECO:0000256" key="1">
    <source>
        <dbReference type="ARBA" id="ARBA00006486"/>
    </source>
</evidence>
<dbReference type="InterPro" id="IPR037237">
    <property type="entry name" value="IlvD/EDD_N"/>
</dbReference>
<proteinExistence type="inferred from homology"/>
<dbReference type="InterPro" id="IPR000581">
    <property type="entry name" value="ILV_EDD_N"/>
</dbReference>
<keyword evidence="2" id="KW-0456">Lyase</keyword>
<keyword evidence="5" id="KW-1185">Reference proteome</keyword>
<dbReference type="STRING" id="1348612.A0A397INH2"/>
<evidence type="ECO:0000313" key="4">
    <source>
        <dbReference type="EMBL" id="RHZ77549.1"/>
    </source>
</evidence>
<protein>
    <recommendedName>
        <fullName evidence="3">Dihydroxy-acid/6-phosphogluconate dehydratase N-terminal domain-containing protein</fullName>
    </recommendedName>
</protein>
<dbReference type="SUPFAM" id="SSF143975">
    <property type="entry name" value="IlvD/EDD N-terminal domain-like"/>
    <property type="match status" value="1"/>
</dbReference>
<dbReference type="EMBL" id="PQFF01000166">
    <property type="protein sequence ID" value="RHZ77549.1"/>
    <property type="molecule type" value="Genomic_DNA"/>
</dbReference>
<name>A0A397INH2_9GLOM</name>
<dbReference type="InterPro" id="IPR050165">
    <property type="entry name" value="DHAD_IlvD/Edd"/>
</dbReference>
<dbReference type="GO" id="GO:0004160">
    <property type="term" value="F:dihydroxy-acid dehydratase activity"/>
    <property type="evidence" value="ECO:0007669"/>
    <property type="project" value="TreeGrafter"/>
</dbReference>
<evidence type="ECO:0000259" key="3">
    <source>
        <dbReference type="Pfam" id="PF00920"/>
    </source>
</evidence>
<dbReference type="Proteomes" id="UP000266861">
    <property type="component" value="Unassembled WGS sequence"/>
</dbReference>